<dbReference type="SMART" id="SM00382">
    <property type="entry name" value="AAA"/>
    <property type="match status" value="1"/>
</dbReference>
<dbReference type="Gene3D" id="3.40.50.300">
    <property type="entry name" value="P-loop containing nucleotide triphosphate hydrolases"/>
    <property type="match status" value="1"/>
</dbReference>
<feature type="compositionally biased region" description="Polar residues" evidence="5">
    <location>
        <begin position="1317"/>
        <end position="1331"/>
    </location>
</feature>
<sequence length="1743" mass="192533">MIASELIGAVAAAILSEELAPDTGGSQGTGRYALNLGPEQTAAVAKAVLADPVLQERIELKLPADYLAGYGLPDETLTSLPATYFRNADCSKAAFLLASVEHDEEASFNEIARLGPSELLERLDLWVRIASAGLTLPEEQLRWWEKALAGLRDLRLVSLDRFADYVLRTRDAVEGDGLPLLRAMGFALPALRLPRDSSYFLGLKEKVRGHASAWRAQFANAQRRRGGLLLKQTASQLILGEDDLSSAFEKVREAIPEAHHPSVTAFIAAPSGWNSQAARLSECEWEEVKPLFDGLQREKFNLAQGTLDFYAEREPGLLSDDDREYLKLLAGRRTSEATEDDAGFYEAHRGELKEDRKLKSAWDRFVFGRPIEATDFLAGLSAALEPLFNRAPSGVGRRLSIRCERATKRDLRELNVDAGLFFAHRYAGLERLLGDNVAWDVGDLFAFPELTVAWRSAGKGGLNRSVARSALQLRFVLELETDTETGSTQSCSAQLVWRHEPNAVTSQLPEDWGRLAKHPFIACRASRDFGSKARAQTINLADVRTLVPAYDRDRGSFVPAYKADRDIAIHWRRNLRACLEGRYLSAATAASLEAAFSRFEDAYSQAIRNFPSHGAAAHANRTQVTAFASLLELVLTLAKGDRNRGLLLQPLLQIGVVPVDGGAPAAVVAPWHPLRLAALWRKARLVADLVQRLLTSRDAAAGDTRLFFRDLAADLAHPLYPEIVIAWTADEPRLLAVSDVVGDYTLNEPPVTTPDAGEDTNENPAEGSACVLDLVRRYLALNPHERANLSVVLFNCDSARLPQAVVERVASIQDDEDVRCQVLLRHVDGGRLRDLYRAILSAEVDADAYSPSEATQDFMARLRISVVADQAPPPDPRDGCPYDIVFSQDVISRHARVEWYPEKADPADFAALMPSRWSRRRPAAADDLKSAAYLCCPVQPLEGWSYLSAMATIFRGDWDGDTGRRLLPVRQLDFRDPRTSRIFQETHDLGGWVVNFDDLLDRRQLLNQDVRVIRFKQTSTQGRNLIISSRAPLSLLRSMILHRLRSLALDLSEADLRALADRLIDDANDVSGDIVLRAARRGQSASELIGVVLSRRLLRDELGDDRLAGWYFLDDYAAWVGQREEQLADLLAISPMVGPGGVLRASLLVAEAKYVELESLAAKRKESQKQLRDTLKRIDEAVFGEPERLDRQSWLSRLADLMLDGIRVPAASGVDLGEWRRAMREGRCEIELRGVSHVFVPTGADEDPTEFSELPGAAGAHQEVYGRGALKRLLMAYWQRRSTLDIRRQLGADHLNAAPSWRRPSRAEPAPDLESRGPSTRATITSETPSTERLAQASPPRSAAQPPLAASSAQPSGWAHPDINVLLRAPEAATLPTDGSSEWLSRVSSATKGALQQLQLQAKLLGASLTPNSALLRFAGSANLTVEQVNKRRSELLTTFGLNIISIRPEPGAVVLAVERDPRQIVSIETLWSSWTPPQNGWGNQELLIGVRERDGNPLILAPSSLHAPHTLIAGSTGSGKSVLVQNILLAIAATNSPEQARIVMIDPKQGVDYFAFEDLPHLDGGIIDNQEIATQRLADLVREMDRRYVLFREARTSNLASFNAKAQPEHRLPVIWLVHDEFAEWMLTEEYREAISAMVQRLGVKARAAGIHLIFAAQRPDANVMPMQLRANLGNRLILRVDSEGTSEIALGERGAERLLGRGHLLAKLEGERELVYAQVPYVTPDFIETVVQLALNKKADP</sequence>
<evidence type="ECO:0000256" key="4">
    <source>
        <dbReference type="PROSITE-ProRule" id="PRU00289"/>
    </source>
</evidence>
<dbReference type="InterPro" id="IPR050206">
    <property type="entry name" value="FtsK/SpoIIIE/SftA"/>
</dbReference>
<keyword evidence="1 4" id="KW-0547">Nucleotide-binding</keyword>
<comment type="function">
    <text evidence="3">Essential cell division protein that coordinates cell division and chromosome segregation. The N-terminus is involved in assembly of the cell-division machinery. The C-terminus functions as a DNA motor that moves dsDNA in an ATP-dependent manner towards the dif recombination site, which is located within the replication terminus region. Translocation stops specifically at Xer-dif sites, where FtsK interacts with the Xer recombinase, allowing activation of chromosome unlinking by recombination. FtsK orienting polar sequences (KOPS) guide the direction of DNA translocation. FtsK can remove proteins from DNA as it translocates, but translocation stops specifically at XerCD-dif site, thereby preventing removal of XerC and XerD from dif.</text>
</comment>
<organism evidence="7 8">
    <name type="scientific">Falsiroseomonas algicola</name>
    <dbReference type="NCBI Taxonomy" id="2716930"/>
    <lineage>
        <taxon>Bacteria</taxon>
        <taxon>Pseudomonadati</taxon>
        <taxon>Pseudomonadota</taxon>
        <taxon>Alphaproteobacteria</taxon>
        <taxon>Acetobacterales</taxon>
        <taxon>Roseomonadaceae</taxon>
        <taxon>Falsiroseomonas</taxon>
    </lineage>
</organism>
<name>A0A6M1LU42_9PROT</name>
<accession>A0A6M1LU42</accession>
<evidence type="ECO:0000313" key="8">
    <source>
        <dbReference type="Proteomes" id="UP000475385"/>
    </source>
</evidence>
<evidence type="ECO:0000259" key="6">
    <source>
        <dbReference type="PROSITE" id="PS50901"/>
    </source>
</evidence>
<dbReference type="PANTHER" id="PTHR22683">
    <property type="entry name" value="SPORULATION PROTEIN RELATED"/>
    <property type="match status" value="1"/>
</dbReference>
<dbReference type="PANTHER" id="PTHR22683:SF41">
    <property type="entry name" value="DNA TRANSLOCASE FTSK"/>
    <property type="match status" value="1"/>
</dbReference>
<dbReference type="PROSITE" id="PS50901">
    <property type="entry name" value="FTSK"/>
    <property type="match status" value="1"/>
</dbReference>
<dbReference type="EMBL" id="JAAIKB010000022">
    <property type="protein sequence ID" value="NGM23980.1"/>
    <property type="molecule type" value="Genomic_DNA"/>
</dbReference>
<evidence type="ECO:0000256" key="3">
    <source>
        <dbReference type="ARBA" id="ARBA00024784"/>
    </source>
</evidence>
<dbReference type="InterPro" id="IPR002543">
    <property type="entry name" value="FtsK_dom"/>
</dbReference>
<feature type="region of interest" description="Disordered" evidence="5">
    <location>
        <begin position="1297"/>
        <end position="1356"/>
    </location>
</feature>
<evidence type="ECO:0000256" key="2">
    <source>
        <dbReference type="ARBA" id="ARBA00022840"/>
    </source>
</evidence>
<evidence type="ECO:0000256" key="5">
    <source>
        <dbReference type="SAM" id="MobiDB-lite"/>
    </source>
</evidence>
<dbReference type="InterPro" id="IPR003593">
    <property type="entry name" value="AAA+_ATPase"/>
</dbReference>
<gene>
    <name evidence="7" type="ORF">G3576_28495</name>
</gene>
<reference evidence="7 8" key="1">
    <citation type="submission" date="2020-03" db="EMBL/GenBank/DDBJ databases">
        <title>Roseomonas stagni sp. nov., isolated from pond water in Japan.</title>
        <authorList>
            <person name="Furuhata K."/>
            <person name="Miyamoto H."/>
            <person name="Goto K."/>
        </authorList>
    </citation>
    <scope>NUCLEOTIDE SEQUENCE [LARGE SCALE GENOMIC DNA]</scope>
    <source>
        <strain evidence="7 8">PeD5</strain>
    </source>
</reference>
<dbReference type="SUPFAM" id="SSF52540">
    <property type="entry name" value="P-loop containing nucleoside triphosphate hydrolases"/>
    <property type="match status" value="1"/>
</dbReference>
<evidence type="ECO:0000313" key="7">
    <source>
        <dbReference type="EMBL" id="NGM23980.1"/>
    </source>
</evidence>
<dbReference type="InterPro" id="IPR027417">
    <property type="entry name" value="P-loop_NTPase"/>
</dbReference>
<protein>
    <submittedName>
        <fullName evidence="7">DNA translocase FtsK</fullName>
    </submittedName>
</protein>
<keyword evidence="2 4" id="KW-0067">ATP-binding</keyword>
<keyword evidence="8" id="KW-1185">Reference proteome</keyword>
<dbReference type="GO" id="GO:0003677">
    <property type="term" value="F:DNA binding"/>
    <property type="evidence" value="ECO:0007669"/>
    <property type="project" value="InterPro"/>
</dbReference>
<evidence type="ECO:0000256" key="1">
    <source>
        <dbReference type="ARBA" id="ARBA00022741"/>
    </source>
</evidence>
<proteinExistence type="predicted"/>
<dbReference type="Proteomes" id="UP000475385">
    <property type="component" value="Unassembled WGS sequence"/>
</dbReference>
<feature type="compositionally biased region" description="Low complexity" evidence="5">
    <location>
        <begin position="1333"/>
        <end position="1356"/>
    </location>
</feature>
<feature type="domain" description="FtsK" evidence="6">
    <location>
        <begin position="1496"/>
        <end position="1689"/>
    </location>
</feature>
<dbReference type="GO" id="GO:0005524">
    <property type="term" value="F:ATP binding"/>
    <property type="evidence" value="ECO:0007669"/>
    <property type="project" value="UniProtKB-UniRule"/>
</dbReference>
<dbReference type="RefSeq" id="WP_164697894.1">
    <property type="nucleotide sequence ID" value="NZ_JAAIKB010000022.1"/>
</dbReference>
<dbReference type="CDD" id="cd01127">
    <property type="entry name" value="TrwB_TraG_TraD_VirD4"/>
    <property type="match status" value="1"/>
</dbReference>
<feature type="binding site" evidence="4">
    <location>
        <begin position="1515"/>
        <end position="1522"/>
    </location>
    <ligand>
        <name>ATP</name>
        <dbReference type="ChEBI" id="CHEBI:30616"/>
    </ligand>
</feature>
<comment type="caution">
    <text evidence="7">The sequence shown here is derived from an EMBL/GenBank/DDBJ whole genome shotgun (WGS) entry which is preliminary data.</text>
</comment>
<dbReference type="Pfam" id="PF01580">
    <property type="entry name" value="FtsK_SpoIIIE"/>
    <property type="match status" value="1"/>
</dbReference>